<evidence type="ECO:0000313" key="3">
    <source>
        <dbReference type="EMBL" id="KAK7030374.1"/>
    </source>
</evidence>
<dbReference type="SMART" id="SM00915">
    <property type="entry name" value="Jacalin"/>
    <property type="match status" value="1"/>
</dbReference>
<evidence type="ECO:0000259" key="2">
    <source>
        <dbReference type="PROSITE" id="PS51752"/>
    </source>
</evidence>
<proteinExistence type="predicted"/>
<sequence>MIASLVLSTALISQAFAATSGSFSVLTYNVAGLPELLSSGNPATNTPLISPKLAPYNVIHVQEDFNYHAALYANDNHAYRTPTSGGVPFGSGLNTLSDFSYIDLDRITWSKCNVNDGDCLTPKGFTYMRVRVADGVLVDFYNLHTDAGSDSGDRDARASNLAQVRDYIAKWSEGMPVVVMGDTNSRYTSDVDSDSLHNLLDAAGLTDSWVKNIRGGSFPTKGSSALVCPFPFAVGTSQATMDACETVDKMLVRGSSAISLVPSAFKNDHLSFVNASGAPLSDHYPLLSTLTWTTSDTVRLSDPIAGGPHGDPFTDLPSLNPVKRLSSITVRAADRVDAVSVNGGTARGGSGGSASTLTLASTERITQVTGCTGKKNDSSRVFYVKFTTNTGKVLEGGKSTSDCQTLNAPGDGWGVVGFWGRSGDEVDRLGVVWGKV</sequence>
<comment type="caution">
    <text evidence="3">The sequence shown here is derived from an EMBL/GenBank/DDBJ whole genome shotgun (WGS) entry which is preliminary data.</text>
</comment>
<dbReference type="GO" id="GO:0046856">
    <property type="term" value="P:phosphatidylinositol dephosphorylation"/>
    <property type="evidence" value="ECO:0007669"/>
    <property type="project" value="InterPro"/>
</dbReference>
<dbReference type="Pfam" id="PF01419">
    <property type="entry name" value="Jacalin"/>
    <property type="match status" value="1"/>
</dbReference>
<reference evidence="3 4" key="1">
    <citation type="submission" date="2024-01" db="EMBL/GenBank/DDBJ databases">
        <title>A draft genome for a cacao thread blight-causing isolate of Paramarasmius palmivorus.</title>
        <authorList>
            <person name="Baruah I.K."/>
            <person name="Bukari Y."/>
            <person name="Amoako-Attah I."/>
            <person name="Meinhardt L.W."/>
            <person name="Bailey B.A."/>
            <person name="Cohen S.P."/>
        </authorList>
    </citation>
    <scope>NUCLEOTIDE SEQUENCE [LARGE SCALE GENOMIC DNA]</scope>
    <source>
        <strain evidence="3 4">GH-12</strain>
    </source>
</reference>
<dbReference type="InterPro" id="IPR036691">
    <property type="entry name" value="Endo/exonu/phosph_ase_sf"/>
</dbReference>
<dbReference type="Proteomes" id="UP001383192">
    <property type="component" value="Unassembled WGS sequence"/>
</dbReference>
<dbReference type="PANTHER" id="PTHR16320:SF1">
    <property type="entry name" value="SPHINGOMYELINASE DDB_G0288017"/>
    <property type="match status" value="1"/>
</dbReference>
<evidence type="ECO:0000256" key="1">
    <source>
        <dbReference type="SAM" id="SignalP"/>
    </source>
</evidence>
<dbReference type="AlphaFoldDB" id="A0AAW0BYP1"/>
<feature type="signal peptide" evidence="1">
    <location>
        <begin position="1"/>
        <end position="17"/>
    </location>
</feature>
<dbReference type="Gene3D" id="2.100.10.30">
    <property type="entry name" value="Jacalin-like lectin domain"/>
    <property type="match status" value="1"/>
</dbReference>
<keyword evidence="1" id="KW-0732">Signal</keyword>
<dbReference type="EMBL" id="JAYKXP010000076">
    <property type="protein sequence ID" value="KAK7030374.1"/>
    <property type="molecule type" value="Genomic_DNA"/>
</dbReference>
<dbReference type="SUPFAM" id="SSF56219">
    <property type="entry name" value="DNase I-like"/>
    <property type="match status" value="1"/>
</dbReference>
<protein>
    <recommendedName>
        <fullName evidence="2">Jacalin-type lectin domain-containing protein</fullName>
    </recommendedName>
</protein>
<name>A0AAW0BYP1_9AGAR</name>
<dbReference type="PANTHER" id="PTHR16320">
    <property type="entry name" value="SPHINGOMYELINASE FAMILY MEMBER"/>
    <property type="match status" value="1"/>
</dbReference>
<dbReference type="InterPro" id="IPR001229">
    <property type="entry name" value="Jacalin-like_lectin_dom"/>
</dbReference>
<dbReference type="SUPFAM" id="SSF51101">
    <property type="entry name" value="Mannose-binding lectins"/>
    <property type="match status" value="1"/>
</dbReference>
<dbReference type="InterPro" id="IPR036404">
    <property type="entry name" value="Jacalin-like_lectin_dom_sf"/>
</dbReference>
<dbReference type="GO" id="GO:0005737">
    <property type="term" value="C:cytoplasm"/>
    <property type="evidence" value="ECO:0007669"/>
    <property type="project" value="TreeGrafter"/>
</dbReference>
<keyword evidence="4" id="KW-1185">Reference proteome</keyword>
<feature type="domain" description="Jacalin-type lectin" evidence="2">
    <location>
        <begin position="298"/>
        <end position="435"/>
    </location>
</feature>
<organism evidence="3 4">
    <name type="scientific">Paramarasmius palmivorus</name>
    <dbReference type="NCBI Taxonomy" id="297713"/>
    <lineage>
        <taxon>Eukaryota</taxon>
        <taxon>Fungi</taxon>
        <taxon>Dikarya</taxon>
        <taxon>Basidiomycota</taxon>
        <taxon>Agaricomycotina</taxon>
        <taxon>Agaricomycetes</taxon>
        <taxon>Agaricomycetidae</taxon>
        <taxon>Agaricales</taxon>
        <taxon>Marasmiineae</taxon>
        <taxon>Marasmiaceae</taxon>
        <taxon>Paramarasmius</taxon>
    </lineage>
</organism>
<feature type="chain" id="PRO_5043653889" description="Jacalin-type lectin domain-containing protein" evidence="1">
    <location>
        <begin position="18"/>
        <end position="436"/>
    </location>
</feature>
<gene>
    <name evidence="3" type="ORF">VNI00_014118</name>
</gene>
<dbReference type="GO" id="GO:0004767">
    <property type="term" value="F:sphingomyelin phosphodiesterase activity"/>
    <property type="evidence" value="ECO:0007669"/>
    <property type="project" value="InterPro"/>
</dbReference>
<dbReference type="Pfam" id="PF22669">
    <property type="entry name" value="Exo_endo_phos2"/>
    <property type="match status" value="1"/>
</dbReference>
<dbReference type="PROSITE" id="PS51752">
    <property type="entry name" value="JACALIN_LECTIN"/>
    <property type="match status" value="1"/>
</dbReference>
<dbReference type="GO" id="GO:0016791">
    <property type="term" value="F:phosphatase activity"/>
    <property type="evidence" value="ECO:0007669"/>
    <property type="project" value="InterPro"/>
</dbReference>
<dbReference type="InterPro" id="IPR038772">
    <property type="entry name" value="Sph/SMPD2-like"/>
</dbReference>
<dbReference type="Gene3D" id="3.60.10.10">
    <property type="entry name" value="Endonuclease/exonuclease/phosphatase"/>
    <property type="match status" value="1"/>
</dbReference>
<evidence type="ECO:0000313" key="4">
    <source>
        <dbReference type="Proteomes" id="UP001383192"/>
    </source>
</evidence>
<dbReference type="InterPro" id="IPR000300">
    <property type="entry name" value="IPPc"/>
</dbReference>
<accession>A0AAW0BYP1</accession>